<comment type="pathway">
    <text evidence="3 10">Amino-acid biosynthesis; L-leucine biosynthesis; L-leucine from 3-methyl-2-oxobutanoate: step 2/4.</text>
</comment>
<dbReference type="CDD" id="cd01577">
    <property type="entry name" value="IPMI_Swivel"/>
    <property type="match status" value="1"/>
</dbReference>
<keyword evidence="8 10" id="KW-0456">Lyase</keyword>
<evidence type="ECO:0000256" key="1">
    <source>
        <dbReference type="ARBA" id="ARBA00000491"/>
    </source>
</evidence>
<keyword evidence="9 10" id="KW-0100">Branched-chain amino acid biosynthesis</keyword>
<comment type="subunit">
    <text evidence="5 10">Heterodimer of LeuC and LeuD.</text>
</comment>
<dbReference type="InterPro" id="IPR033940">
    <property type="entry name" value="IPMI_Swivel"/>
</dbReference>
<evidence type="ECO:0000256" key="6">
    <source>
        <dbReference type="ARBA" id="ARBA00022430"/>
    </source>
</evidence>
<comment type="catalytic activity">
    <reaction evidence="1 10">
        <text>(2R,3S)-3-isopropylmalate = (2S)-2-isopropylmalate</text>
        <dbReference type="Rhea" id="RHEA:32287"/>
        <dbReference type="ChEBI" id="CHEBI:1178"/>
        <dbReference type="ChEBI" id="CHEBI:35121"/>
        <dbReference type="EC" id="4.2.1.33"/>
    </reaction>
</comment>
<dbReference type="EMBL" id="CP033004">
    <property type="protein sequence ID" value="QCI23505.1"/>
    <property type="molecule type" value="Genomic_DNA"/>
</dbReference>
<comment type="function">
    <text evidence="2 10">Catalyzes the isomerization between 2-isopropylmalate and 3-isopropylmalate, via the formation of 2-isopropylmaleate.</text>
</comment>
<evidence type="ECO:0000313" key="12">
    <source>
        <dbReference type="EMBL" id="QCI23505.1"/>
    </source>
</evidence>
<dbReference type="FunFam" id="3.20.19.10:FF:000003">
    <property type="entry name" value="3-isopropylmalate dehydratase small subunit"/>
    <property type="match status" value="1"/>
</dbReference>
<evidence type="ECO:0000256" key="9">
    <source>
        <dbReference type="ARBA" id="ARBA00023304"/>
    </source>
</evidence>
<dbReference type="SUPFAM" id="SSF52016">
    <property type="entry name" value="LeuD/IlvD-like"/>
    <property type="match status" value="1"/>
</dbReference>
<keyword evidence="6 10" id="KW-0432">Leucine biosynthesis</keyword>
<accession>A0A4D6YGN1</accession>
<feature type="domain" description="Aconitase A/isopropylmalate dehydratase small subunit swivel" evidence="11">
    <location>
        <begin position="1"/>
        <end position="125"/>
    </location>
</feature>
<dbReference type="Proteomes" id="UP000298566">
    <property type="component" value="Chromosome"/>
</dbReference>
<dbReference type="GO" id="GO:0009316">
    <property type="term" value="C:3-isopropylmalate dehydratase complex"/>
    <property type="evidence" value="ECO:0007669"/>
    <property type="project" value="InterPro"/>
</dbReference>
<evidence type="ECO:0000256" key="3">
    <source>
        <dbReference type="ARBA" id="ARBA00004729"/>
    </source>
</evidence>
<evidence type="ECO:0000256" key="2">
    <source>
        <dbReference type="ARBA" id="ARBA00002695"/>
    </source>
</evidence>
<reference evidence="12 13" key="1">
    <citation type="submission" date="2018-10" db="EMBL/GenBank/DDBJ databases">
        <title>Comparative functional genomics of the obligate endosymbiont Buchnera aphidicola.</title>
        <authorList>
            <person name="Chong R.A."/>
        </authorList>
    </citation>
    <scope>NUCLEOTIDE SEQUENCE [LARGE SCALE GENOMIC DNA]</scope>
    <source>
        <strain evidence="12 13">Mrh</strain>
    </source>
</reference>
<organism evidence="12 13">
    <name type="scientific">Buchnera aphidicola subsp. Melaphis rhois</name>
    <dbReference type="NCBI Taxonomy" id="118103"/>
    <lineage>
        <taxon>Bacteria</taxon>
        <taxon>Pseudomonadati</taxon>
        <taxon>Pseudomonadota</taxon>
        <taxon>Gammaproteobacteria</taxon>
        <taxon>Enterobacterales</taxon>
        <taxon>Erwiniaceae</taxon>
        <taxon>Buchnera</taxon>
    </lineage>
</organism>
<comment type="similarity">
    <text evidence="4 10">Belongs to the LeuD family. LeuD type 1 subfamily.</text>
</comment>
<dbReference type="OrthoDB" id="9777465at2"/>
<protein>
    <recommendedName>
        <fullName evidence="10">3-isopropylmalate dehydratase small subunit</fullName>
        <ecNumber evidence="10">4.2.1.33</ecNumber>
    </recommendedName>
    <alternativeName>
        <fullName evidence="10">Alpha-IPM isomerase</fullName>
        <shortName evidence="10">IPMI</shortName>
    </alternativeName>
    <alternativeName>
        <fullName evidence="10">Isopropylmalate isomerase</fullName>
    </alternativeName>
</protein>
<dbReference type="GO" id="GO:0009098">
    <property type="term" value="P:L-leucine biosynthetic process"/>
    <property type="evidence" value="ECO:0007669"/>
    <property type="project" value="UniProtKB-UniRule"/>
</dbReference>
<dbReference type="InterPro" id="IPR000573">
    <property type="entry name" value="AconitaseA/IPMdHydase_ssu_swvl"/>
</dbReference>
<dbReference type="RefSeq" id="WP_158336715.1">
    <property type="nucleotide sequence ID" value="NZ_CP033004.1"/>
</dbReference>
<dbReference type="InterPro" id="IPR015928">
    <property type="entry name" value="Aconitase/3IPM_dehydase_swvl"/>
</dbReference>
<dbReference type="NCBIfam" id="TIGR00171">
    <property type="entry name" value="leuD"/>
    <property type="match status" value="1"/>
</dbReference>
<evidence type="ECO:0000259" key="11">
    <source>
        <dbReference type="Pfam" id="PF00694"/>
    </source>
</evidence>
<dbReference type="UniPathway" id="UPA00048">
    <property type="reaction ID" value="UER00071"/>
</dbReference>
<evidence type="ECO:0000256" key="7">
    <source>
        <dbReference type="ARBA" id="ARBA00022605"/>
    </source>
</evidence>
<sequence>MSKFVCHTGIVVPLDISNVDTDVIIPKQFLQKITKSGFGKYLFNDWRYLDDCSFTLNYNFVLNRICYKHATILLSRENFGCGSSREHAVWALLDYGFKAILASSFADIFYSNSIKNGLLPVVLSKNIINYLFGLALKNSNLSITINLETNEVLVNNQRYIFEIDHFYKYCMLNGLDDIDLTMKHIKKIEDYESNIPSFLNVFNEF</sequence>
<dbReference type="EC" id="4.2.1.33" evidence="10"/>
<gene>
    <name evidence="10 12" type="primary">leuD</name>
    <name evidence="12" type="ORF">D9V73_02590</name>
</gene>
<proteinExistence type="inferred from homology"/>
<evidence type="ECO:0000256" key="10">
    <source>
        <dbReference type="HAMAP-Rule" id="MF_01031"/>
    </source>
</evidence>
<evidence type="ECO:0000256" key="5">
    <source>
        <dbReference type="ARBA" id="ARBA00011271"/>
    </source>
</evidence>
<dbReference type="Gene3D" id="3.20.19.10">
    <property type="entry name" value="Aconitase, domain 4"/>
    <property type="match status" value="1"/>
</dbReference>
<dbReference type="AlphaFoldDB" id="A0A4D6YGN1"/>
<dbReference type="NCBIfam" id="NF002458">
    <property type="entry name" value="PRK01641.1"/>
    <property type="match status" value="1"/>
</dbReference>
<keyword evidence="7 10" id="KW-0028">Amino-acid biosynthesis</keyword>
<evidence type="ECO:0000313" key="13">
    <source>
        <dbReference type="Proteomes" id="UP000298566"/>
    </source>
</evidence>
<dbReference type="HAMAP" id="MF_01031">
    <property type="entry name" value="LeuD_type1"/>
    <property type="match status" value="1"/>
</dbReference>
<dbReference type="Pfam" id="PF00694">
    <property type="entry name" value="Aconitase_C"/>
    <property type="match status" value="1"/>
</dbReference>
<dbReference type="InterPro" id="IPR004431">
    <property type="entry name" value="3-IsopropMal_deHydase_ssu"/>
</dbReference>
<name>A0A4D6YGN1_BUCMH</name>
<dbReference type="InterPro" id="IPR050075">
    <property type="entry name" value="LeuD"/>
</dbReference>
<evidence type="ECO:0000256" key="8">
    <source>
        <dbReference type="ARBA" id="ARBA00023239"/>
    </source>
</evidence>
<dbReference type="GO" id="GO:0003861">
    <property type="term" value="F:3-isopropylmalate dehydratase activity"/>
    <property type="evidence" value="ECO:0007669"/>
    <property type="project" value="UniProtKB-UniRule"/>
</dbReference>
<dbReference type="PANTHER" id="PTHR43345">
    <property type="entry name" value="3-ISOPROPYLMALATE DEHYDRATASE SMALL SUBUNIT 2-RELATED-RELATED"/>
    <property type="match status" value="1"/>
</dbReference>
<evidence type="ECO:0000256" key="4">
    <source>
        <dbReference type="ARBA" id="ARBA00009845"/>
    </source>
</evidence>
<dbReference type="PANTHER" id="PTHR43345:SF5">
    <property type="entry name" value="3-ISOPROPYLMALATE DEHYDRATASE SMALL SUBUNIT"/>
    <property type="match status" value="1"/>
</dbReference>